<comment type="caution">
    <text evidence="3">The sequence shown here is derived from an EMBL/GenBank/DDBJ whole genome shotgun (WGS) entry which is preliminary data.</text>
</comment>
<protein>
    <submittedName>
        <fullName evidence="3">Uncharacterized protein</fullName>
    </submittedName>
</protein>
<gene>
    <name evidence="3" type="ORF">B0A52_08734</name>
</gene>
<evidence type="ECO:0000256" key="1">
    <source>
        <dbReference type="SAM" id="MobiDB-lite"/>
    </source>
</evidence>
<evidence type="ECO:0000313" key="4">
    <source>
        <dbReference type="Proteomes" id="UP000288859"/>
    </source>
</evidence>
<feature type="compositionally biased region" description="Polar residues" evidence="1">
    <location>
        <begin position="107"/>
        <end position="138"/>
    </location>
</feature>
<sequence>MKSFIAATLFAASVLAVSPSGADYQTGEWGFTYTLPDGKTSVAGAGGPATETTASFPAALTQSASGGDKVWTSYTSYTATYSSGNSTWGVPTTLSYSIGEGWTSQIPAAPKTTSAGSVTPASTESAKSTLAPTTTVKPSTQAASSTSPTASAFTGAANTHGKMAGVGAMAMAGLALVL</sequence>
<feature type="compositionally biased region" description="Low complexity" evidence="1">
    <location>
        <begin position="139"/>
        <end position="151"/>
    </location>
</feature>
<name>A0A438MZ35_EXOME</name>
<feature type="region of interest" description="Disordered" evidence="1">
    <location>
        <begin position="107"/>
        <end position="151"/>
    </location>
</feature>
<feature type="chain" id="PRO_5019216083" evidence="2">
    <location>
        <begin position="17"/>
        <end position="178"/>
    </location>
</feature>
<evidence type="ECO:0000256" key="2">
    <source>
        <dbReference type="SAM" id="SignalP"/>
    </source>
</evidence>
<keyword evidence="2" id="KW-0732">Signal</keyword>
<accession>A0A438MZ35</accession>
<proteinExistence type="predicted"/>
<dbReference type="AlphaFoldDB" id="A0A438MZ35"/>
<organism evidence="3 4">
    <name type="scientific">Exophiala mesophila</name>
    <name type="common">Black yeast-like fungus</name>
    <dbReference type="NCBI Taxonomy" id="212818"/>
    <lineage>
        <taxon>Eukaryota</taxon>
        <taxon>Fungi</taxon>
        <taxon>Dikarya</taxon>
        <taxon>Ascomycota</taxon>
        <taxon>Pezizomycotina</taxon>
        <taxon>Eurotiomycetes</taxon>
        <taxon>Chaetothyriomycetidae</taxon>
        <taxon>Chaetothyriales</taxon>
        <taxon>Herpotrichiellaceae</taxon>
        <taxon>Exophiala</taxon>
    </lineage>
</organism>
<dbReference type="Proteomes" id="UP000288859">
    <property type="component" value="Unassembled WGS sequence"/>
</dbReference>
<feature type="signal peptide" evidence="2">
    <location>
        <begin position="1"/>
        <end position="16"/>
    </location>
</feature>
<dbReference type="EMBL" id="NAJM01000040">
    <property type="protein sequence ID" value="RVX68225.1"/>
    <property type="molecule type" value="Genomic_DNA"/>
</dbReference>
<reference evidence="3 4" key="1">
    <citation type="submission" date="2017-03" db="EMBL/GenBank/DDBJ databases">
        <title>Genomes of endolithic fungi from Antarctica.</title>
        <authorList>
            <person name="Coleine C."/>
            <person name="Masonjones S."/>
            <person name="Stajich J.E."/>
        </authorList>
    </citation>
    <scope>NUCLEOTIDE SEQUENCE [LARGE SCALE GENOMIC DNA]</scope>
    <source>
        <strain evidence="3 4">CCFEE 6314</strain>
    </source>
</reference>
<dbReference type="VEuPathDB" id="FungiDB:PV10_00848"/>
<evidence type="ECO:0000313" key="3">
    <source>
        <dbReference type="EMBL" id="RVX68225.1"/>
    </source>
</evidence>